<dbReference type="RefSeq" id="WP_126405564.1">
    <property type="nucleotide sequence ID" value="NZ_RXNT01000001.1"/>
</dbReference>
<dbReference type="OrthoDB" id="2882567at2"/>
<feature type="transmembrane region" description="Helical" evidence="2">
    <location>
        <begin position="174"/>
        <end position="195"/>
    </location>
</feature>
<dbReference type="Proteomes" id="UP000271374">
    <property type="component" value="Unassembled WGS sequence"/>
</dbReference>
<evidence type="ECO:0000256" key="1">
    <source>
        <dbReference type="SAM" id="MobiDB-lite"/>
    </source>
</evidence>
<keyword evidence="2" id="KW-0812">Transmembrane</keyword>
<protein>
    <submittedName>
        <fullName evidence="3">Uncharacterized protein</fullName>
    </submittedName>
</protein>
<dbReference type="AlphaFoldDB" id="A0A431WM24"/>
<proteinExistence type="predicted"/>
<feature type="compositionally biased region" description="Polar residues" evidence="1">
    <location>
        <begin position="485"/>
        <end position="494"/>
    </location>
</feature>
<keyword evidence="2" id="KW-1133">Transmembrane helix</keyword>
<comment type="caution">
    <text evidence="3">The sequence shown here is derived from an EMBL/GenBank/DDBJ whole genome shotgun (WGS) entry which is preliminary data.</text>
</comment>
<keyword evidence="2" id="KW-0472">Membrane</keyword>
<accession>A0A431WM24</accession>
<sequence length="516" mass="55420">MPQKEKWVGFFICMITVLYLQAFLVHPIYANVEDIQTDGQNIHETDISDGKGESVGGGGENVPWWKKAWNKVKDIGNKGIDLIEDIGDSIGDQWNEFLDWSSDAWDSTKDWISDVGGDIGDWFKDVGSSIGEFFSDAWDWIQENEWVQTIAAGLLATVIIIGGAFLIVGSLPAIAVIVVVAGLAIGVGFLYQWLAGEDYNFFGALGASLVGGLVGYFGMTTGAFAAGWTWLRHTAGPAAWSWIKGTAVPWVVGRGSAAWSWMKTAAYPWIRGKAVSSWRWFKGLPAWGQIGTAYTRSGVLGRILKGLGIGSAAGAVSNLTLQIIKLWANGEAFSVKSLLVDTVAGGITGALLGPIIVPGLILSGSLVTVLGIYGGFENMIAEGFKTGDFLNWQNFVAGSLTAFLSVKLLSPIIGSIFDRFIKEPTGILEDSITKGIEEQIKNLINDGLPSNENNAPNKPSEKPTPKPTEPTDAQMEKNTPDSDIPSDNPTNNPTDRIEKNPVKNPMGGGVNPQPLN</sequence>
<feature type="transmembrane region" description="Helical" evidence="2">
    <location>
        <begin position="7"/>
        <end position="29"/>
    </location>
</feature>
<reference evidence="3 4" key="1">
    <citation type="submission" date="2018-12" db="EMBL/GenBank/DDBJ databases">
        <title>Bacillus yapensis draft genome sequence.</title>
        <authorList>
            <person name="Yu L."/>
            <person name="Xu X."/>
            <person name="Tang X."/>
        </authorList>
    </citation>
    <scope>NUCLEOTIDE SEQUENCE [LARGE SCALE GENOMIC DNA]</scope>
    <source>
        <strain evidence="3 4">XXST-01</strain>
    </source>
</reference>
<gene>
    <name evidence="3" type="ORF">EKG37_01855</name>
</gene>
<name>A0A431WM24_9BACI</name>
<feature type="transmembrane region" description="Helical" evidence="2">
    <location>
        <begin position="396"/>
        <end position="417"/>
    </location>
</feature>
<evidence type="ECO:0000313" key="4">
    <source>
        <dbReference type="Proteomes" id="UP000271374"/>
    </source>
</evidence>
<feature type="transmembrane region" description="Helical" evidence="2">
    <location>
        <begin position="355"/>
        <end position="376"/>
    </location>
</feature>
<organism evidence="3 4">
    <name type="scientific">Bacillus yapensis</name>
    <dbReference type="NCBI Taxonomy" id="2492960"/>
    <lineage>
        <taxon>Bacteria</taxon>
        <taxon>Bacillati</taxon>
        <taxon>Bacillota</taxon>
        <taxon>Bacilli</taxon>
        <taxon>Bacillales</taxon>
        <taxon>Bacillaceae</taxon>
        <taxon>Bacillus</taxon>
    </lineage>
</organism>
<feature type="transmembrane region" description="Helical" evidence="2">
    <location>
        <begin position="201"/>
        <end position="231"/>
    </location>
</feature>
<keyword evidence="4" id="KW-1185">Reference proteome</keyword>
<feature type="transmembrane region" description="Helical" evidence="2">
    <location>
        <begin position="146"/>
        <end position="167"/>
    </location>
</feature>
<evidence type="ECO:0000256" key="2">
    <source>
        <dbReference type="SAM" id="Phobius"/>
    </source>
</evidence>
<feature type="region of interest" description="Disordered" evidence="1">
    <location>
        <begin position="445"/>
        <end position="516"/>
    </location>
</feature>
<evidence type="ECO:0000313" key="3">
    <source>
        <dbReference type="EMBL" id="RTR36325.1"/>
    </source>
</evidence>
<dbReference type="EMBL" id="RXNT01000001">
    <property type="protein sequence ID" value="RTR36325.1"/>
    <property type="molecule type" value="Genomic_DNA"/>
</dbReference>